<dbReference type="VEuPathDB" id="FungiDB:PLEOSDRAFT_1089405"/>
<feature type="compositionally biased region" description="Polar residues" evidence="1">
    <location>
        <begin position="1"/>
        <end position="12"/>
    </location>
</feature>
<proteinExistence type="predicted"/>
<evidence type="ECO:0000313" key="2">
    <source>
        <dbReference type="EMBL" id="KDQ27622.1"/>
    </source>
</evidence>
<evidence type="ECO:0000256" key="1">
    <source>
        <dbReference type="SAM" id="MobiDB-lite"/>
    </source>
</evidence>
<feature type="region of interest" description="Disordered" evidence="1">
    <location>
        <begin position="1"/>
        <end position="26"/>
    </location>
</feature>
<dbReference type="HOGENOM" id="CLU_074642_0_0_1"/>
<sequence>MSSSQDTPASTSKRQKAPPIPFATWPTIKILNPPQGRFSPRTDERCFMYCSQTVAGRFHRKEPYCKAICIRKVFTHEVRNIVSFRTHHNLDADGKAKYPLPKEGQPANLPPYLGGTDPEATESDDHVRKPGDDKKYWDEGWYLWYTKSSQGVWEKVWTMRRDLESQQQYEAAKDKRRNDWAEYQDYQKEPKATAVDSPAPDKWWGPIVPPPPILDISAESLLISLPPPLPPLYSKVENLLAPTHKLLGIVHESVTSGAQQELVHRIWEKAWTKDPYVLASRAFGLLWEKWSSPPDDSDDQKKPT</sequence>
<dbReference type="Proteomes" id="UP000027073">
    <property type="component" value="Unassembled WGS sequence"/>
</dbReference>
<feature type="region of interest" description="Disordered" evidence="1">
    <location>
        <begin position="93"/>
        <end position="130"/>
    </location>
</feature>
<protein>
    <submittedName>
        <fullName evidence="2">Uncharacterized protein</fullName>
    </submittedName>
</protein>
<dbReference type="AlphaFoldDB" id="A0A067NU31"/>
<gene>
    <name evidence="2" type="ORF">PLEOSDRAFT_1089405</name>
</gene>
<evidence type="ECO:0000313" key="3">
    <source>
        <dbReference type="Proteomes" id="UP000027073"/>
    </source>
</evidence>
<organism evidence="2 3">
    <name type="scientific">Pleurotus ostreatus (strain PC15)</name>
    <name type="common">Oyster mushroom</name>
    <dbReference type="NCBI Taxonomy" id="1137138"/>
    <lineage>
        <taxon>Eukaryota</taxon>
        <taxon>Fungi</taxon>
        <taxon>Dikarya</taxon>
        <taxon>Basidiomycota</taxon>
        <taxon>Agaricomycotina</taxon>
        <taxon>Agaricomycetes</taxon>
        <taxon>Agaricomycetidae</taxon>
        <taxon>Agaricales</taxon>
        <taxon>Pleurotineae</taxon>
        <taxon>Pleurotaceae</taxon>
        <taxon>Pleurotus</taxon>
    </lineage>
</organism>
<dbReference type="OrthoDB" id="3171382at2759"/>
<dbReference type="EMBL" id="KL198008">
    <property type="protein sequence ID" value="KDQ27622.1"/>
    <property type="molecule type" value="Genomic_DNA"/>
</dbReference>
<reference evidence="3" key="1">
    <citation type="journal article" date="2014" name="Proc. Natl. Acad. Sci. U.S.A.">
        <title>Extensive sampling of basidiomycete genomes demonstrates inadequacy of the white-rot/brown-rot paradigm for wood decay fungi.</title>
        <authorList>
            <person name="Riley R."/>
            <person name="Salamov A.A."/>
            <person name="Brown D.W."/>
            <person name="Nagy L.G."/>
            <person name="Floudas D."/>
            <person name="Held B.W."/>
            <person name="Levasseur A."/>
            <person name="Lombard V."/>
            <person name="Morin E."/>
            <person name="Otillar R."/>
            <person name="Lindquist E.A."/>
            <person name="Sun H."/>
            <person name="LaButti K.M."/>
            <person name="Schmutz J."/>
            <person name="Jabbour D."/>
            <person name="Luo H."/>
            <person name="Baker S.E."/>
            <person name="Pisabarro A.G."/>
            <person name="Walton J.D."/>
            <person name="Blanchette R.A."/>
            <person name="Henrissat B."/>
            <person name="Martin F."/>
            <person name="Cullen D."/>
            <person name="Hibbett D.S."/>
            <person name="Grigoriev I.V."/>
        </authorList>
    </citation>
    <scope>NUCLEOTIDE SEQUENCE [LARGE SCALE GENOMIC DNA]</scope>
    <source>
        <strain evidence="3">PC15</strain>
    </source>
</reference>
<name>A0A067NU31_PLEO1</name>
<accession>A0A067NU31</accession>
<dbReference type="InParanoid" id="A0A067NU31"/>